<dbReference type="SMART" id="SM00268">
    <property type="entry name" value="ACTIN"/>
    <property type="match status" value="1"/>
</dbReference>
<name>A0A9P0ECP5_NEZVI</name>
<evidence type="ECO:0000313" key="2">
    <source>
        <dbReference type="EMBL" id="CAH1394970.1"/>
    </source>
</evidence>
<dbReference type="EMBL" id="OV725079">
    <property type="protein sequence ID" value="CAH1394970.1"/>
    <property type="molecule type" value="Genomic_DNA"/>
</dbReference>
<dbReference type="SUPFAM" id="SSF53067">
    <property type="entry name" value="Actin-like ATPase domain"/>
    <property type="match status" value="2"/>
</dbReference>
<dbReference type="Gene3D" id="3.30.420.40">
    <property type="match status" value="2"/>
</dbReference>
<gene>
    <name evidence="2" type="ORF">NEZAVI_LOCUS5326</name>
</gene>
<dbReference type="InterPro" id="IPR043129">
    <property type="entry name" value="ATPase_NBD"/>
</dbReference>
<dbReference type="OrthoDB" id="5572108at2759"/>
<dbReference type="InterPro" id="IPR004000">
    <property type="entry name" value="Actin"/>
</dbReference>
<sequence length="536" mass="59257">MSTVIEHVEEPVQMQTQNIIIIHPGSLYVKIGRASDLNPCTELHAVARKRLPGGLVHRDPILPPLIPKLKDLEAERDACRLQVSHTLGSCLMSNNQRRYVTPPQQISAFNKRVIPEVVAEIGASWVKSEENVVFGDSVLHLNPALDFNVHFPMKRGDLNRHSGVGGSLTGVLADLQAIWSWVISVRLGIPLQDLKNYRAVLVIPDIYNRQYLKEYVTLLLDMGFSSCFLLQDHVAATFGCGVGTACVVDCGHSKTSVSCVEDGISHPATRVRLPYGGGDITQCFYWLLKKCGFPYQADPDSFHDNMLLDKLKQDACHIELDICGCKELTFTVNKPDSPVYKYTIQSGDEAIIAPLSLFYPELLILTGPKQISTQGANTGDSTDPHDADYLRETGRKKECEVEADEELAEVEASGSGEFCTNEGGLLPLDQAILQSIQKCGSDDLKRKMYSSILLIGGGLKFKGIISWLEKRLSQQIPIPPKDDGERSVMEGKDAAAVWKGAAILACLESAGELWISKDEWLRFGIKLIRERGPFLW</sequence>
<dbReference type="Gene3D" id="3.90.640.10">
    <property type="entry name" value="Actin, Chain A, domain 4"/>
    <property type="match status" value="1"/>
</dbReference>
<protein>
    <recommendedName>
        <fullName evidence="4">Actin-related protein 8</fullName>
    </recommendedName>
</protein>
<evidence type="ECO:0000256" key="1">
    <source>
        <dbReference type="RuleBase" id="RU000487"/>
    </source>
</evidence>
<proteinExistence type="inferred from homology"/>
<dbReference type="Proteomes" id="UP001152798">
    <property type="component" value="Chromosome 3"/>
</dbReference>
<dbReference type="CDD" id="cd10206">
    <property type="entry name" value="ASKHA_NBD_Arp8-like"/>
    <property type="match status" value="1"/>
</dbReference>
<comment type="similarity">
    <text evidence="1">Belongs to the actin family.</text>
</comment>
<keyword evidence="3" id="KW-1185">Reference proteome</keyword>
<dbReference type="PANTHER" id="PTHR11937">
    <property type="entry name" value="ACTIN"/>
    <property type="match status" value="1"/>
</dbReference>
<evidence type="ECO:0000313" key="3">
    <source>
        <dbReference type="Proteomes" id="UP001152798"/>
    </source>
</evidence>
<dbReference type="Pfam" id="PF00022">
    <property type="entry name" value="Actin"/>
    <property type="match status" value="1"/>
</dbReference>
<accession>A0A9P0ECP5</accession>
<reference evidence="2" key="1">
    <citation type="submission" date="2022-01" db="EMBL/GenBank/DDBJ databases">
        <authorList>
            <person name="King R."/>
        </authorList>
    </citation>
    <scope>NUCLEOTIDE SEQUENCE</scope>
</reference>
<organism evidence="2 3">
    <name type="scientific">Nezara viridula</name>
    <name type="common">Southern green stink bug</name>
    <name type="synonym">Cimex viridulus</name>
    <dbReference type="NCBI Taxonomy" id="85310"/>
    <lineage>
        <taxon>Eukaryota</taxon>
        <taxon>Metazoa</taxon>
        <taxon>Ecdysozoa</taxon>
        <taxon>Arthropoda</taxon>
        <taxon>Hexapoda</taxon>
        <taxon>Insecta</taxon>
        <taxon>Pterygota</taxon>
        <taxon>Neoptera</taxon>
        <taxon>Paraneoptera</taxon>
        <taxon>Hemiptera</taxon>
        <taxon>Heteroptera</taxon>
        <taxon>Panheteroptera</taxon>
        <taxon>Pentatomomorpha</taxon>
        <taxon>Pentatomoidea</taxon>
        <taxon>Pentatomidae</taxon>
        <taxon>Pentatominae</taxon>
        <taxon>Nezara</taxon>
    </lineage>
</organism>
<evidence type="ECO:0008006" key="4">
    <source>
        <dbReference type="Google" id="ProtNLM"/>
    </source>
</evidence>
<dbReference type="AlphaFoldDB" id="A0A9P0ECP5"/>